<organism evidence="1 2">
    <name type="scientific">Pseudomonas atacamensis</name>
    <dbReference type="NCBI Taxonomy" id="2565368"/>
    <lineage>
        <taxon>Bacteria</taxon>
        <taxon>Pseudomonadati</taxon>
        <taxon>Pseudomonadota</taxon>
        <taxon>Gammaproteobacteria</taxon>
        <taxon>Pseudomonadales</taxon>
        <taxon>Pseudomonadaceae</taxon>
        <taxon>Pseudomonas</taxon>
    </lineage>
</organism>
<proteinExistence type="predicted"/>
<evidence type="ECO:0000313" key="2">
    <source>
        <dbReference type="Proteomes" id="UP001145022"/>
    </source>
</evidence>
<comment type="caution">
    <text evidence="1">The sequence shown here is derived from an EMBL/GenBank/DDBJ whole genome shotgun (WGS) entry which is preliminary data.</text>
</comment>
<dbReference type="RefSeq" id="WP_281892235.1">
    <property type="nucleotide sequence ID" value="NZ_BSCQ01000042.1"/>
</dbReference>
<name>A0ABQ5PLY5_9PSED</name>
<evidence type="ECO:0000313" key="1">
    <source>
        <dbReference type="EMBL" id="GLH44582.1"/>
    </source>
</evidence>
<dbReference type="EMBL" id="BSCQ01000042">
    <property type="protein sequence ID" value="GLH44582.1"/>
    <property type="molecule type" value="Genomic_DNA"/>
</dbReference>
<reference evidence="1" key="2">
    <citation type="submission" date="2022-11" db="EMBL/GenBank/DDBJ databases">
        <title>Draft genome sequencing of Pseudomonas atacamensis RS3R1.</title>
        <authorList>
            <person name="Furuya T."/>
            <person name="Kaneko H."/>
        </authorList>
    </citation>
    <scope>NUCLEOTIDE SEQUENCE</scope>
    <source>
        <strain evidence="1">RS3R-1</strain>
    </source>
</reference>
<accession>A0ABQ5PLY5</accession>
<reference evidence="1" key="3">
    <citation type="journal article" date="2023" name="J. Biotechnol.">
        <title>Draft Genome Sequences of Endophytic Pseudomonas Strains, Isolated from the Interior of Brassicaceae Plants.</title>
        <authorList>
            <person name="Kaneko H."/>
            <person name="Furuya T."/>
        </authorList>
    </citation>
    <scope>NUCLEOTIDE SEQUENCE</scope>
    <source>
        <strain evidence="1">RS3R-1</strain>
    </source>
</reference>
<gene>
    <name evidence="1" type="ORF">RS3R1_36700</name>
</gene>
<protein>
    <submittedName>
        <fullName evidence="1">Uncharacterized protein</fullName>
    </submittedName>
</protein>
<keyword evidence="2" id="KW-1185">Reference proteome</keyword>
<dbReference type="Proteomes" id="UP001145022">
    <property type="component" value="Unassembled WGS sequence"/>
</dbReference>
<reference evidence="1" key="1">
    <citation type="journal article" date="2021" name="Sci. Rep.">
        <title>An efficient direct screening system for microorganisms that activate plant immune responses based on plant-microbe interactions using cultured plant cells.</title>
        <authorList>
            <person name="Kurokawa M."/>
            <person name="Nakano M."/>
            <person name="Kitahata N."/>
            <person name="Kuchitsu K."/>
            <person name="Furuya T."/>
        </authorList>
    </citation>
    <scope>NUCLEOTIDE SEQUENCE</scope>
    <source>
        <strain evidence="1">RS3R-1</strain>
    </source>
</reference>
<sequence>MEERKLKDWEKSIQILFEKSPHLKGLIKNPVYYSNAPWAAQVNRHFLSNTGGFAGEHFYRVVFKQGSPQSLMTIGSGELSGLKTTSVVHKGRIKSVAGLELVEVPTASNLLPMLLMMGMFGAIQHRLAYISDICIDIRNRQIIGDHARLERISEVILDCFEGIPEMDQNMTRLNLARMVSTTDECLELVVVLREELAGESRAKSAPYSTYDGIWVEVQGPNWSKSTYVPADFMRNMTHHNVFAAYERFVAGKICQIVLSGNYSPSNIERSKQSAIRVIEPIRKIFEERINAHRNGADELANLIQQLNQNCDADIGNWTPYDLKRAYSQQLKTISNIEDRLHQLLDAKLESFDFLSRLANTDQIDVYLIDGAIVISEKEDSTLQK</sequence>